<comment type="caution">
    <text evidence="1">The sequence shown here is derived from an EMBL/GenBank/DDBJ whole genome shotgun (WGS) entry which is preliminary data.</text>
</comment>
<protein>
    <submittedName>
        <fullName evidence="1">Uncharacterized protein</fullName>
    </submittedName>
</protein>
<organism evidence="1 2">
    <name type="scientific">Cardiocondyla obscurior</name>
    <dbReference type="NCBI Taxonomy" id="286306"/>
    <lineage>
        <taxon>Eukaryota</taxon>
        <taxon>Metazoa</taxon>
        <taxon>Ecdysozoa</taxon>
        <taxon>Arthropoda</taxon>
        <taxon>Hexapoda</taxon>
        <taxon>Insecta</taxon>
        <taxon>Pterygota</taxon>
        <taxon>Neoptera</taxon>
        <taxon>Endopterygota</taxon>
        <taxon>Hymenoptera</taxon>
        <taxon>Apocrita</taxon>
        <taxon>Aculeata</taxon>
        <taxon>Formicoidea</taxon>
        <taxon>Formicidae</taxon>
        <taxon>Myrmicinae</taxon>
        <taxon>Cardiocondyla</taxon>
    </lineage>
</organism>
<gene>
    <name evidence="1" type="ORF">PUN28_005152</name>
</gene>
<proteinExistence type="predicted"/>
<reference evidence="1 2" key="1">
    <citation type="submission" date="2023-03" db="EMBL/GenBank/DDBJ databases">
        <title>High recombination rates correlate with genetic variation in Cardiocondyla obscurior ants.</title>
        <authorList>
            <person name="Errbii M."/>
        </authorList>
    </citation>
    <scope>NUCLEOTIDE SEQUENCE [LARGE SCALE GENOMIC DNA]</scope>
    <source>
        <strain evidence="1">Alpha-2009</strain>
        <tissue evidence="1">Whole body</tissue>
    </source>
</reference>
<evidence type="ECO:0000313" key="2">
    <source>
        <dbReference type="Proteomes" id="UP001430953"/>
    </source>
</evidence>
<sequence>MARILLNLSQYSGPRNPQAYVIDLNFLRFRNSADRFVFEFNRLVSNYCAYNCNIMIPTFFSENENFELAAHRFKFRLFKFIYGSRYKLGDNNVDGARRSSLDIQHLGDLFRNLNLLFKRCDYNIISNILWNLEKANRLVCNLQKYYRCADHSFESGLSPHVFPNSSMSSDVTYVKNKERKEKKSYVEFTSHIVNYVYVSYHYVVPRDLYVAIKNPNRSSGQPFECIFYVIARCDIEGRPAIARKECADASVRVITVNRSGRPKASLVRREKNLITFDRQTGHVTFRDCTQAIV</sequence>
<evidence type="ECO:0000313" key="1">
    <source>
        <dbReference type="EMBL" id="KAL0126590.1"/>
    </source>
</evidence>
<keyword evidence="2" id="KW-1185">Reference proteome</keyword>
<dbReference type="Proteomes" id="UP001430953">
    <property type="component" value="Unassembled WGS sequence"/>
</dbReference>
<dbReference type="EMBL" id="JADYXP020000004">
    <property type="protein sequence ID" value="KAL0126590.1"/>
    <property type="molecule type" value="Genomic_DNA"/>
</dbReference>
<name>A0AAW2GG41_9HYME</name>
<accession>A0AAW2GG41</accession>
<dbReference type="AlphaFoldDB" id="A0AAW2GG41"/>